<proteinExistence type="predicted"/>
<dbReference type="PATRIC" id="fig|1310114.3.peg.2719"/>
<dbReference type="InterPro" id="IPR016039">
    <property type="entry name" value="Thiolase-like"/>
</dbReference>
<dbReference type="EMBL" id="CP005386">
    <property type="protein sequence ID" value="AGL27313.1"/>
    <property type="molecule type" value="Genomic_DNA"/>
</dbReference>
<reference evidence="1 2" key="1">
    <citation type="journal article" date="2013" name="Genome Announc.">
        <title>Whole-Genome Sequences of Four Clinical Isolates of Mycobacterium tuberculosis from Tamil Nadu, South India.</title>
        <authorList>
            <person name="Narayanan S."/>
            <person name="Deshpande U."/>
        </authorList>
    </citation>
    <scope>NUCLEOTIDE SEQUENCE [LARGE SCALE GENOMIC DNA]</scope>
    <source>
        <strain evidence="1 2">CAS/NITR204</strain>
    </source>
</reference>
<protein>
    <submittedName>
        <fullName evidence="1">Acetyl-CoA acetyltransferase</fullName>
        <ecNumber evidence="1">2.3.1.9</ecNumber>
    </submittedName>
</protein>
<accession>R4MEB3</accession>
<dbReference type="KEGG" id="mtuc:J113_12940"/>
<keyword evidence="1" id="KW-0808">Transferase</keyword>
<dbReference type="Proteomes" id="UP000013548">
    <property type="component" value="Chromosome"/>
</dbReference>
<gene>
    <name evidence="1" type="ORF">J113_12940</name>
</gene>
<dbReference type="Gene3D" id="3.40.47.10">
    <property type="match status" value="1"/>
</dbReference>
<organism evidence="1 2">
    <name type="scientific">Mycobacterium tuberculosis CAS/NITR204</name>
    <dbReference type="NCBI Taxonomy" id="1310114"/>
    <lineage>
        <taxon>Bacteria</taxon>
        <taxon>Bacillati</taxon>
        <taxon>Actinomycetota</taxon>
        <taxon>Actinomycetes</taxon>
        <taxon>Mycobacteriales</taxon>
        <taxon>Mycobacteriaceae</taxon>
        <taxon>Mycobacterium</taxon>
        <taxon>Mycobacterium tuberculosis complex</taxon>
    </lineage>
</organism>
<dbReference type="GO" id="GO:0003985">
    <property type="term" value="F:acetyl-CoA C-acetyltransferase activity"/>
    <property type="evidence" value="ECO:0007669"/>
    <property type="project" value="UniProtKB-EC"/>
</dbReference>
<evidence type="ECO:0000313" key="1">
    <source>
        <dbReference type="EMBL" id="AGL27313.1"/>
    </source>
</evidence>
<sequence>MLIGYGQVNHRGDIDAEKQSIEPVDLMAAAARKAADSTVLEAVDSIRVVHMLSAHYRNPGQLLGERIKARTFTTGYSGVGGNMPQSLVNRACLDIQQRVPAWCCWLAPKPGAPERACAPRAANWSGLCRTNPFRCRTWPATTSDGRCG</sequence>
<dbReference type="EC" id="2.3.1.9" evidence="1"/>
<dbReference type="HOGENOM" id="CLU_1756870_0_0_11"/>
<name>R4MEB3_MYCTX</name>
<evidence type="ECO:0000313" key="2">
    <source>
        <dbReference type="Proteomes" id="UP000013548"/>
    </source>
</evidence>
<keyword evidence="1" id="KW-0012">Acyltransferase</keyword>
<dbReference type="BioCyc" id="MTUB1310114:G13A2-1879-MONOMER"/>
<dbReference type="AlphaFoldDB" id="R4MEB3"/>